<sequence length="164" mass="18229">MLKCEREEAEALTKSVRWSSQSRRAAEQNGEQTTKIYKAGAVPLRWQGPQAYRFPTTTFTRLEIPEYLEPKSSSYGFTMRLTVIAVIASALTLVTASVTPDRLDARSCKTGCRCAPGTKPGQYCGCETQVVKYGPGGDGRDFYECDGTKCCRYGPRDICMTCHR</sequence>
<accession>A0A0J6YDG4</accession>
<gene>
    <name evidence="1" type="ORF">CIRG_06417</name>
</gene>
<evidence type="ECO:0000313" key="2">
    <source>
        <dbReference type="Proteomes" id="UP000054565"/>
    </source>
</evidence>
<name>A0A0J6YDG4_COCIT</name>
<reference evidence="2" key="1">
    <citation type="journal article" date="2010" name="Genome Res.">
        <title>Population genomic sequencing of Coccidioides fungi reveals recent hybridization and transposon control.</title>
        <authorList>
            <person name="Neafsey D.E."/>
            <person name="Barker B.M."/>
            <person name="Sharpton T.J."/>
            <person name="Stajich J.E."/>
            <person name="Park D.J."/>
            <person name="Whiston E."/>
            <person name="Hung C.-Y."/>
            <person name="McMahan C."/>
            <person name="White J."/>
            <person name="Sykes S."/>
            <person name="Heiman D."/>
            <person name="Young S."/>
            <person name="Zeng Q."/>
            <person name="Abouelleil A."/>
            <person name="Aftuck L."/>
            <person name="Bessette D."/>
            <person name="Brown A."/>
            <person name="FitzGerald M."/>
            <person name="Lui A."/>
            <person name="Macdonald J.P."/>
            <person name="Priest M."/>
            <person name="Orbach M.J."/>
            <person name="Galgiani J.N."/>
            <person name="Kirkland T.N."/>
            <person name="Cole G.T."/>
            <person name="Birren B.W."/>
            <person name="Henn M.R."/>
            <person name="Taylor J.W."/>
            <person name="Rounsley S.D."/>
        </authorList>
    </citation>
    <scope>NUCLEOTIDE SEQUENCE [LARGE SCALE GENOMIC DNA]</scope>
    <source>
        <strain evidence="2">RMSCC 2394</strain>
    </source>
</reference>
<protein>
    <submittedName>
        <fullName evidence="1">Uncharacterized protein</fullName>
    </submittedName>
</protein>
<dbReference type="AlphaFoldDB" id="A0A0J6YDG4"/>
<dbReference type="EMBL" id="DS028096">
    <property type="protein sequence ID" value="KMP06736.1"/>
    <property type="molecule type" value="Genomic_DNA"/>
</dbReference>
<dbReference type="Proteomes" id="UP000054565">
    <property type="component" value="Unassembled WGS sequence"/>
</dbReference>
<evidence type="ECO:0000313" key="1">
    <source>
        <dbReference type="EMBL" id="KMP06736.1"/>
    </source>
</evidence>
<proteinExistence type="predicted"/>
<organism evidence="1 2">
    <name type="scientific">Coccidioides immitis RMSCC 2394</name>
    <dbReference type="NCBI Taxonomy" id="404692"/>
    <lineage>
        <taxon>Eukaryota</taxon>
        <taxon>Fungi</taxon>
        <taxon>Dikarya</taxon>
        <taxon>Ascomycota</taxon>
        <taxon>Pezizomycotina</taxon>
        <taxon>Eurotiomycetes</taxon>
        <taxon>Eurotiomycetidae</taxon>
        <taxon>Onygenales</taxon>
        <taxon>Onygenaceae</taxon>
        <taxon>Coccidioides</taxon>
    </lineage>
</organism>